<dbReference type="EMBL" id="JACIIG010000045">
    <property type="protein sequence ID" value="MBB4571801.1"/>
    <property type="molecule type" value="Genomic_DNA"/>
</dbReference>
<dbReference type="Pfam" id="PF01501">
    <property type="entry name" value="Glyco_transf_8"/>
    <property type="match status" value="1"/>
</dbReference>
<proteinExistence type="predicted"/>
<dbReference type="Gene3D" id="3.90.550.10">
    <property type="entry name" value="Spore Coat Polysaccharide Biosynthesis Protein SpsA, Chain A"/>
    <property type="match status" value="1"/>
</dbReference>
<evidence type="ECO:0000313" key="4">
    <source>
        <dbReference type="EMBL" id="MBB4571801.1"/>
    </source>
</evidence>
<organism evidence="4 5">
    <name type="scientific">Rhizobium leucaenae</name>
    <dbReference type="NCBI Taxonomy" id="29450"/>
    <lineage>
        <taxon>Bacteria</taxon>
        <taxon>Pseudomonadati</taxon>
        <taxon>Pseudomonadota</taxon>
        <taxon>Alphaproteobacteria</taxon>
        <taxon>Hyphomicrobiales</taxon>
        <taxon>Rhizobiaceae</taxon>
        <taxon>Rhizobium/Agrobacterium group</taxon>
        <taxon>Rhizobium</taxon>
    </lineage>
</organism>
<keyword evidence="2 4" id="KW-0808">Transferase</keyword>
<evidence type="ECO:0000256" key="2">
    <source>
        <dbReference type="ARBA" id="ARBA00022679"/>
    </source>
</evidence>
<dbReference type="CDD" id="cd04194">
    <property type="entry name" value="GT8_A4GalT_like"/>
    <property type="match status" value="1"/>
</dbReference>
<keyword evidence="3" id="KW-0479">Metal-binding</keyword>
<keyword evidence="1" id="KW-0328">Glycosyltransferase</keyword>
<comment type="caution">
    <text evidence="4">The sequence shown here is derived from an EMBL/GenBank/DDBJ whole genome shotgun (WGS) entry which is preliminary data.</text>
</comment>
<reference evidence="4 5" key="1">
    <citation type="submission" date="2020-08" db="EMBL/GenBank/DDBJ databases">
        <title>Genomic Encyclopedia of Type Strains, Phase IV (KMG-V): Genome sequencing to study the core and pangenomes of soil and plant-associated prokaryotes.</title>
        <authorList>
            <person name="Whitman W."/>
        </authorList>
    </citation>
    <scope>NUCLEOTIDE SEQUENCE [LARGE SCALE GENOMIC DNA]</scope>
    <source>
        <strain evidence="4 5">SEMIA 492</strain>
    </source>
</reference>
<evidence type="ECO:0000313" key="5">
    <source>
        <dbReference type="Proteomes" id="UP000543836"/>
    </source>
</evidence>
<dbReference type="Proteomes" id="UP000543836">
    <property type="component" value="Unassembled WGS sequence"/>
</dbReference>
<dbReference type="SUPFAM" id="SSF53448">
    <property type="entry name" value="Nucleotide-diphospho-sugar transferases"/>
    <property type="match status" value="1"/>
</dbReference>
<evidence type="ECO:0000256" key="3">
    <source>
        <dbReference type="ARBA" id="ARBA00022723"/>
    </source>
</evidence>
<dbReference type="PANTHER" id="PTHR13778:SF47">
    <property type="entry name" value="LIPOPOLYSACCHARIDE 1,3-GALACTOSYLTRANSFERASE"/>
    <property type="match status" value="1"/>
</dbReference>
<dbReference type="InterPro" id="IPR002495">
    <property type="entry name" value="Glyco_trans_8"/>
</dbReference>
<evidence type="ECO:0000256" key="1">
    <source>
        <dbReference type="ARBA" id="ARBA00022676"/>
    </source>
</evidence>
<gene>
    <name evidence="4" type="ORF">GGE60_005977</name>
</gene>
<dbReference type="RefSeq" id="WP_161631263.1">
    <property type="nucleotide sequence ID" value="NZ_JACIIG010000045.1"/>
</dbReference>
<dbReference type="AlphaFoldDB" id="A0A7W7EN72"/>
<dbReference type="InterPro" id="IPR050748">
    <property type="entry name" value="Glycosyltrans_8_dom-fam"/>
</dbReference>
<sequence length="355" mass="40817">MVEPVGARGTAVSVRKHPSFFVKPSAGTTAFRHDGVSSLMDDPAVREERLTTPPLDVAEVVIAFGIDAGYLPHAAVAMTSLIDNARGARFRFLIVHDGISIDRRADLERCAPGQRFEWLEITDSRLLNMEGRRHVSRAAYHRLALPDLAPADVSRIVYLDADVVVIGDIRELWNQELGDCAIGGVYDVGIDSEAFAKHFRLPPKRLAYFNSGILLLDLAKIRQSNEFSQVLDLLETRFDELDQIDQDALNIVFWGRWKHLDPLWNVQRRMLMQEGRPCFAEKSEMANGRRPKIIHFTEHNKPWSIDGYHPYIWKYYHYLRRTPYWEAINKVGETNFRKSIRRRIKTTLIWALLKP</sequence>
<protein>
    <submittedName>
        <fullName evidence="4">Lipopolysaccharide biosynthesis glycosyltransferase</fullName>
    </submittedName>
</protein>
<dbReference type="GO" id="GO:0046872">
    <property type="term" value="F:metal ion binding"/>
    <property type="evidence" value="ECO:0007669"/>
    <property type="project" value="UniProtKB-KW"/>
</dbReference>
<name>A0A7W7EN72_9HYPH</name>
<dbReference type="GO" id="GO:0016757">
    <property type="term" value="F:glycosyltransferase activity"/>
    <property type="evidence" value="ECO:0007669"/>
    <property type="project" value="UniProtKB-KW"/>
</dbReference>
<accession>A0A7W7EN72</accession>
<dbReference type="PANTHER" id="PTHR13778">
    <property type="entry name" value="GLYCOSYLTRANSFERASE 8 DOMAIN-CONTAINING PROTEIN"/>
    <property type="match status" value="1"/>
</dbReference>
<dbReference type="InterPro" id="IPR029044">
    <property type="entry name" value="Nucleotide-diphossugar_trans"/>
</dbReference>
<keyword evidence="5" id="KW-1185">Reference proteome</keyword>